<dbReference type="EMBL" id="LK934642">
    <property type="protein sequence ID" value="CDU20850.1"/>
    <property type="molecule type" value="Genomic_DNA"/>
</dbReference>
<dbReference type="OMA" id="HKVFHFY"/>
<organism evidence="5 8">
    <name type="scientific">Plasmodium yoelii</name>
    <dbReference type="NCBI Taxonomy" id="5861"/>
    <lineage>
        <taxon>Eukaryota</taxon>
        <taxon>Sar</taxon>
        <taxon>Alveolata</taxon>
        <taxon>Apicomplexa</taxon>
        <taxon>Aconoidasida</taxon>
        <taxon>Haemosporida</taxon>
        <taxon>Plasmodiidae</taxon>
        <taxon>Plasmodium</taxon>
        <taxon>Plasmodium (Vinckeia)</taxon>
    </lineage>
</organism>
<dbReference type="KEGG" id="pyo:PY17X_1450500"/>
<dbReference type="PANTHER" id="PTHR47447">
    <property type="entry name" value="OS03G0856100 PROTEIN"/>
    <property type="match status" value="1"/>
</dbReference>
<protein>
    <submittedName>
        <fullName evidence="6">Pentatricopeptide repeat domain-containing protein, putative</fullName>
    </submittedName>
</protein>
<dbReference type="NCBIfam" id="TIGR00756">
    <property type="entry name" value="PPR"/>
    <property type="match status" value="1"/>
</dbReference>
<evidence type="ECO:0000256" key="4">
    <source>
        <dbReference type="SAM" id="MobiDB-lite"/>
    </source>
</evidence>
<reference evidence="7 8" key="1">
    <citation type="journal article" date="2014" name="BMC Biol.">
        <title>A comprehensive evaluation of rodent malaria parasite genomes and gene expression.</title>
        <authorList>
            <person name="Otto T.D."/>
            <person name="Bohme U."/>
            <person name="Jackson A.P."/>
            <person name="Hunt M."/>
            <person name="Franke-Fayard B."/>
            <person name="Hoeijmakers W.A."/>
            <person name="Religa A.A."/>
            <person name="Robertson L."/>
            <person name="Sanders M."/>
            <person name="Ogun S.A."/>
            <person name="Cunningham D."/>
            <person name="Erhart A."/>
            <person name="Billker O."/>
            <person name="Khan S.M."/>
            <person name="Stunnenberg H.G."/>
            <person name="Langhorne J."/>
            <person name="Holder A.A."/>
            <person name="Waters A.P."/>
            <person name="Newbold C.I."/>
            <person name="Pain A."/>
            <person name="Berriman M."/>
            <person name="Janse C.J."/>
        </authorList>
    </citation>
    <scope>NUCLEOTIDE SEQUENCE [LARGE SCALE GENOMIC DNA]</scope>
    <source>
        <strain evidence="6 7">17X</strain>
        <strain evidence="5 8">YM</strain>
    </source>
</reference>
<evidence type="ECO:0000313" key="7">
    <source>
        <dbReference type="Proteomes" id="UP000072874"/>
    </source>
</evidence>
<dbReference type="VEuPathDB" id="PlasmoDB:PYYM_1452100"/>
<accession>A0A077YBI2</accession>
<evidence type="ECO:0000256" key="1">
    <source>
        <dbReference type="ARBA" id="ARBA00022737"/>
    </source>
</evidence>
<proteinExistence type="predicted"/>
<dbReference type="Proteomes" id="UP000072904">
    <property type="component" value="Chromosome 14"/>
</dbReference>
<reference evidence="6" key="4">
    <citation type="submission" date="2019-05" db="EMBL/GenBank/DDBJ databases">
        <authorList>
            <consortium name="Pathogen Informatics"/>
        </authorList>
    </citation>
    <scope>NUCLEOTIDE SEQUENCE</scope>
    <source>
        <strain evidence="6">17X</strain>
    </source>
</reference>
<dbReference type="InterPro" id="IPR002885">
    <property type="entry name" value="PPR_rpt"/>
</dbReference>
<feature type="region of interest" description="Disordered" evidence="4">
    <location>
        <begin position="1196"/>
        <end position="1215"/>
    </location>
</feature>
<evidence type="ECO:0000256" key="2">
    <source>
        <dbReference type="PROSITE-ProRule" id="PRU00708"/>
    </source>
</evidence>
<keyword evidence="3" id="KW-0175">Coiled coil</keyword>
<evidence type="ECO:0000256" key="3">
    <source>
        <dbReference type="SAM" id="Coils"/>
    </source>
</evidence>
<keyword evidence="1" id="KW-0677">Repeat</keyword>
<dbReference type="VEuPathDB" id="PlasmoDB:PY04935"/>
<dbReference type="OrthoDB" id="185373at2759"/>
<reference evidence="5" key="3">
    <citation type="submission" date="2014-05" db="EMBL/GenBank/DDBJ databases">
        <authorList>
            <person name="Aslett A.Martin."/>
            <person name="De Silva Nishadi"/>
        </authorList>
    </citation>
    <scope>NUCLEOTIDE SEQUENCE</scope>
    <source>
        <strain evidence="5">YM</strain>
    </source>
</reference>
<feature type="compositionally biased region" description="Basic and acidic residues" evidence="4">
    <location>
        <begin position="1197"/>
        <end position="1215"/>
    </location>
</feature>
<feature type="repeat" description="PPR" evidence="2">
    <location>
        <begin position="800"/>
        <end position="834"/>
    </location>
</feature>
<name>A0A077YBI2_PLAYE</name>
<dbReference type="VEuPathDB" id="PlasmoDB:Py17XNL_001401334"/>
<evidence type="ECO:0000313" key="5">
    <source>
        <dbReference type="EMBL" id="CDU20850.1"/>
    </source>
</evidence>
<dbReference type="VEuPathDB" id="PlasmoDB:PY17X_1450500"/>
<feature type="coiled-coil region" evidence="3">
    <location>
        <begin position="434"/>
        <end position="468"/>
    </location>
</feature>
<feature type="region of interest" description="Disordered" evidence="4">
    <location>
        <begin position="476"/>
        <end position="548"/>
    </location>
</feature>
<dbReference type="InterPro" id="IPR011990">
    <property type="entry name" value="TPR-like_helical_dom_sf"/>
</dbReference>
<dbReference type="Gene3D" id="1.25.40.10">
    <property type="entry name" value="Tetratricopeptide repeat domain"/>
    <property type="match status" value="3"/>
</dbReference>
<feature type="compositionally biased region" description="Low complexity" evidence="4">
    <location>
        <begin position="529"/>
        <end position="540"/>
    </location>
</feature>
<evidence type="ECO:0000313" key="8">
    <source>
        <dbReference type="Proteomes" id="UP000072904"/>
    </source>
</evidence>
<dbReference type="Pfam" id="PF01535">
    <property type="entry name" value="PPR"/>
    <property type="match status" value="3"/>
</dbReference>
<gene>
    <name evidence="6" type="ORF">PY17X_1450500</name>
    <name evidence="5" type="ORF">PYYM_1452100</name>
</gene>
<dbReference type="AlphaFoldDB" id="A0A077YBI2"/>
<dbReference type="RefSeq" id="XP_725313.2">
    <property type="nucleotide sequence ID" value="XM_720220.2"/>
</dbReference>
<dbReference type="PROSITE" id="PS51375">
    <property type="entry name" value="PPR"/>
    <property type="match status" value="1"/>
</dbReference>
<reference evidence="6" key="2">
    <citation type="submission" date="2014-05" db="EMBL/GenBank/DDBJ databases">
        <authorList>
            <person name="Aslett M.A."/>
            <person name="De Silva N."/>
        </authorList>
    </citation>
    <scope>NUCLEOTIDE SEQUENCE</scope>
    <source>
        <strain evidence="6">17X</strain>
    </source>
</reference>
<evidence type="ECO:0000313" key="6">
    <source>
        <dbReference type="EMBL" id="VTZ81814.1"/>
    </source>
</evidence>
<dbReference type="GeneID" id="3790652"/>
<dbReference type="Proteomes" id="UP000072874">
    <property type="component" value="Chromosome 14"/>
</dbReference>
<dbReference type="PANTHER" id="PTHR47447:SF24">
    <property type="entry name" value="PENTATRICOPEPTIDE REPEAT-CONTAINING PROTEIN"/>
    <property type="match status" value="1"/>
</dbReference>
<sequence length="1215" mass="144604">MNYPTSLIRFKYLRLNNTKGKFFYSNKVYCKTYSFLYYCVNNLSQINNARKNYSSLGQLVDRKKNVINLSDDDKIIKSYKRVNIKKILKGNKKSDKFEDEENVNKKNKLGDTNMEPNFVNLNGMEIQSEYNRKEKVYQNIEEQKDKEMKKSQEDYSAKIGNNDMDEIYLKNLQKKNKRDIDDENIKNSVDELFYSKGKKKKLMKRLIFNSNCDYMDLINKYHEFKETDDDKFYSFDTSVNNSTRLINDESPNVRKYENKMDDKFGYLYEVERENIDEKKYINTNFKYLKNNTNISIFSEVGKKEILDICKRKKNMQNEINKNSQEKNLFNNDIFFWLKRKVHRSIDWNISPEGLNKQNDIIDVTELNCLEKHNIPESDMIEEGKNESAYDKLDKNKLILETNNENIQVDGEKKTKRAYIEKKISPFNFLKKLNINVLDDENQDMKKELKNENNKNDEKIKEAREKEKESLIQMYLNNLEDKETKPGLSNILGEEKETKPGLSNILGEEKETKPGLSNILGEEKEPLNKSGRSSDSSSGSSQKILGEKNGDYNLERIPKAVNEEKDDGRVIDDLIYQEDIKNESKDKTYEGIIDNSKNIFKKLKENYELFKKENMSPYILEGCEKYINYYYGIEKEEKIKEMKHYSELNFYDVIKDKNFTIENYNMLIKSKIIFNKEEEAFNYFNLLKKYDYKINVDTYNSLMYTCIVQKNAKLSRLIYLQMIKDMFVPNKNTFCIMIKSHILDNDIKSAFHLYRKMIKEEIEVDLPIYSTLIDGLIKHKLYKRAEIFYNYIINYKNVVPDEILYSIMIKNCSYNGEAEKCLNIYETMLSNNLRITDITLIEIINCLSKRVDYFHKVFHFYNIYLANDMKINHRIMLYMIIACSNSGNIKRLKEILKTMNKYKIKITDEMYCYIIRAFANNCKSKNIQISEKNNNIKYAWGIIYHIMNLRKNNINEKTNVSESLIDNDNPNYSTIQKNNNIVNTKLLNSIVLLYINCEYYEYSINMLKYFSYFQCIPDYYTFSMLFKMLFYKQKDYGKVICLYNYMVNNTNIKIDEYTFDLVLNSAIKTKSSKNTLFILRHMFTAKIYPTPKTIKTLFHVARHITDIQLIINSMISQQKKDIYEENVKENQLIQLNIDEYELNLFKDGKTFKTKSEIDKVRDQFFKRKERIEKDKKMSKNKKSSDWLPYGQYLQAKKKGGETYAKKVDRPKPLPFD</sequence>
<dbReference type="EMBL" id="LM993668">
    <property type="protein sequence ID" value="VTZ81814.1"/>
    <property type="molecule type" value="Genomic_DNA"/>
</dbReference>